<protein>
    <recommendedName>
        <fullName evidence="1">Rhamnogalacturonase A/B/Epimerase-like pectate lyase domain-containing protein</fullName>
    </recommendedName>
</protein>
<dbReference type="HOGENOM" id="CLU_550600_0_0_11"/>
<dbReference type="EMBL" id="CP001618">
    <property type="protein sequence ID" value="ACQ78695.1"/>
    <property type="molecule type" value="Genomic_DNA"/>
</dbReference>
<dbReference type="AlphaFoldDB" id="C5BX20"/>
<organism evidence="2 3">
    <name type="scientific">Beutenbergia cavernae (strain ATCC BAA-8 / DSM 12333 / CCUG 43141 / JCM 11478 / NBRC 16432 / NCIMB 13614 / HKI 0122)</name>
    <dbReference type="NCBI Taxonomy" id="471853"/>
    <lineage>
        <taxon>Bacteria</taxon>
        <taxon>Bacillati</taxon>
        <taxon>Actinomycetota</taxon>
        <taxon>Actinomycetes</taxon>
        <taxon>Micrococcales</taxon>
        <taxon>Beutenbergiaceae</taxon>
        <taxon>Beutenbergia</taxon>
    </lineage>
</organism>
<name>C5BX20_BEUC1</name>
<dbReference type="Gene3D" id="2.160.20.10">
    <property type="entry name" value="Single-stranded right-handed beta-helix, Pectin lyase-like"/>
    <property type="match status" value="1"/>
</dbReference>
<dbReference type="RefSeq" id="WP_012725475.1">
    <property type="nucleotide sequence ID" value="NC_012669.1"/>
</dbReference>
<dbReference type="PROSITE" id="PS51318">
    <property type="entry name" value="TAT"/>
    <property type="match status" value="1"/>
</dbReference>
<dbReference type="eggNOG" id="COG5434">
    <property type="taxonomic scope" value="Bacteria"/>
</dbReference>
<sequence length="495" mass="50496">MNQERETAQAARITRRGLLRTAGIGTGAIVATTLGTAPATATPGAGWENVKDHGAVGNGTADDLAAIRAAIDAVDAQGGGIVFFPSGRYRLGDALRIGDGSDAAVSTRHHRVTLQGSGRGGSPSLNFVQNDGATELVYDGPVDPDAAALSLEGPLHSLAVSNMVVNANAKAGYGVRVNHVTDSIFTNVMTRAATVSGWILTSRNGFPPGCVYGCGNNVLLHCWSYDAEPAAHGLVMTSGVTESVTLTGNPDAANNDVIGGVYFYGGSAGTAGFFLHGADNNTVYGAQAIPSGGAQGGSSVYFQPWSGDPRFPLENVFTNIGMSQDVGGTSGTFGNIFTTFQEGDGAALPDLPYITAMSHRGVQSAYGKRVLRTRDLQLAALATSTTVTTPDYSGVPGLSVALTGVASGSARVRTTFTGVIEKAQGGTGDLCLAVDGVPIEHTRQRAAAGAGQVNASAAVVVEADSETPELSVVARSSNGHPLTVHAGSLTVEELY</sequence>
<dbReference type="Pfam" id="PF12708">
    <property type="entry name" value="Pect-lyase_RHGA_epim"/>
    <property type="match status" value="1"/>
</dbReference>
<dbReference type="OrthoDB" id="5172186at2"/>
<dbReference type="InterPro" id="IPR012334">
    <property type="entry name" value="Pectin_lyas_fold"/>
</dbReference>
<gene>
    <name evidence="2" type="ordered locus">Bcav_0432</name>
</gene>
<dbReference type="Proteomes" id="UP000007962">
    <property type="component" value="Chromosome"/>
</dbReference>
<keyword evidence="3" id="KW-1185">Reference proteome</keyword>
<feature type="domain" description="Rhamnogalacturonase A/B/Epimerase-like pectate lyase" evidence="1">
    <location>
        <begin position="47"/>
        <end position="130"/>
    </location>
</feature>
<reference evidence="2 3" key="1">
    <citation type="journal article" date="2009" name="Stand. Genomic Sci.">
        <title>Complete genome sequence of Beutenbergia cavernae type strain (HKI 0122).</title>
        <authorList>
            <person name="Land M."/>
            <person name="Pukall R."/>
            <person name="Abt B."/>
            <person name="Goker M."/>
            <person name="Rohde M."/>
            <person name="Glavina Del Rio T."/>
            <person name="Tice H."/>
            <person name="Copeland A."/>
            <person name="Cheng J.F."/>
            <person name="Lucas S."/>
            <person name="Chen F."/>
            <person name="Nolan M."/>
            <person name="Bruce D."/>
            <person name="Goodwin L."/>
            <person name="Pitluck S."/>
            <person name="Ivanova N."/>
            <person name="Mavromatis K."/>
            <person name="Ovchinnikova G."/>
            <person name="Pati A."/>
            <person name="Chen A."/>
            <person name="Palaniappan K."/>
            <person name="Hauser L."/>
            <person name="Chang Y.J."/>
            <person name="Jefferies C.C."/>
            <person name="Saunders E."/>
            <person name="Brettin T."/>
            <person name="Detter J.C."/>
            <person name="Han C."/>
            <person name="Chain P."/>
            <person name="Bristow J."/>
            <person name="Eisen J.A."/>
            <person name="Markowitz V."/>
            <person name="Hugenholtz P."/>
            <person name="Kyrpides N.C."/>
            <person name="Klenk H.P."/>
            <person name="Lapidus A."/>
        </authorList>
    </citation>
    <scope>NUCLEOTIDE SEQUENCE [LARGE SCALE GENOMIC DNA]</scope>
    <source>
        <strain evidence="3">ATCC BAA-8 / DSM 12333 / NBRC 16432</strain>
    </source>
</reference>
<proteinExistence type="predicted"/>
<evidence type="ECO:0000313" key="2">
    <source>
        <dbReference type="EMBL" id="ACQ78695.1"/>
    </source>
</evidence>
<dbReference type="KEGG" id="bcv:Bcav_0432"/>
<accession>C5BX20</accession>
<dbReference type="STRING" id="471853.Bcav_0432"/>
<evidence type="ECO:0000313" key="3">
    <source>
        <dbReference type="Proteomes" id="UP000007962"/>
    </source>
</evidence>
<dbReference type="InterPro" id="IPR024535">
    <property type="entry name" value="RHGA/B-epi-like_pectate_lyase"/>
</dbReference>
<evidence type="ECO:0000259" key="1">
    <source>
        <dbReference type="Pfam" id="PF12708"/>
    </source>
</evidence>
<dbReference type="InterPro" id="IPR011050">
    <property type="entry name" value="Pectin_lyase_fold/virulence"/>
</dbReference>
<dbReference type="InterPro" id="IPR006311">
    <property type="entry name" value="TAT_signal"/>
</dbReference>
<dbReference type="SUPFAM" id="SSF51126">
    <property type="entry name" value="Pectin lyase-like"/>
    <property type="match status" value="1"/>
</dbReference>